<dbReference type="InterPro" id="IPR008869">
    <property type="entry name" value="MlaC/ttg2D"/>
</dbReference>
<dbReference type="RefSeq" id="WP_148897702.1">
    <property type="nucleotide sequence ID" value="NZ_VNHY01000001.1"/>
</dbReference>
<evidence type="ECO:0000313" key="2">
    <source>
        <dbReference type="EMBL" id="TYP95019.1"/>
    </source>
</evidence>
<dbReference type="Pfam" id="PF05494">
    <property type="entry name" value="MlaC"/>
    <property type="match status" value="1"/>
</dbReference>
<dbReference type="EMBL" id="VNHY01000001">
    <property type="protein sequence ID" value="TYP95019.1"/>
    <property type="molecule type" value="Genomic_DNA"/>
</dbReference>
<feature type="chain" id="PRO_5023095517" evidence="1">
    <location>
        <begin position="22"/>
        <end position="202"/>
    </location>
</feature>
<organism evidence="2 3">
    <name type="scientific">Fodinibius salinus</name>
    <dbReference type="NCBI Taxonomy" id="860790"/>
    <lineage>
        <taxon>Bacteria</taxon>
        <taxon>Pseudomonadati</taxon>
        <taxon>Balneolota</taxon>
        <taxon>Balneolia</taxon>
        <taxon>Balneolales</taxon>
        <taxon>Balneolaceae</taxon>
        <taxon>Fodinibius</taxon>
    </lineage>
</organism>
<dbReference type="InterPro" id="IPR042245">
    <property type="entry name" value="Tgt2/MlaC_sf"/>
</dbReference>
<proteinExistence type="predicted"/>
<comment type="caution">
    <text evidence="2">The sequence shown here is derived from an EMBL/GenBank/DDBJ whole genome shotgun (WGS) entry which is preliminary data.</text>
</comment>
<name>A0A5D3YPQ0_9BACT</name>
<dbReference type="OrthoDB" id="9798905at2"/>
<keyword evidence="3" id="KW-1185">Reference proteome</keyword>
<dbReference type="AlphaFoldDB" id="A0A5D3YPQ0"/>
<keyword evidence="1" id="KW-0732">Signal</keyword>
<dbReference type="PANTHER" id="PTHR36573:SF1">
    <property type="entry name" value="INTERMEMBRANE PHOSPHOLIPID TRANSPORT SYSTEM BINDING PROTEIN MLAC"/>
    <property type="match status" value="1"/>
</dbReference>
<protein>
    <submittedName>
        <fullName evidence="2">Phospholipid transport system substrate-binding protein</fullName>
    </submittedName>
</protein>
<evidence type="ECO:0000313" key="3">
    <source>
        <dbReference type="Proteomes" id="UP000324595"/>
    </source>
</evidence>
<feature type="signal peptide" evidence="1">
    <location>
        <begin position="1"/>
        <end position="21"/>
    </location>
</feature>
<reference evidence="2 3" key="1">
    <citation type="submission" date="2019-07" db="EMBL/GenBank/DDBJ databases">
        <title>Genomic Encyclopedia of Archaeal and Bacterial Type Strains, Phase II (KMG-II): from individual species to whole genera.</title>
        <authorList>
            <person name="Goeker M."/>
        </authorList>
    </citation>
    <scope>NUCLEOTIDE SEQUENCE [LARGE SCALE GENOMIC DNA]</scope>
    <source>
        <strain evidence="2 3">DSM 21935</strain>
    </source>
</reference>
<sequence>MVTIKKFSSALLLLLVTAAFINPIDGWAQQERPDIKQLLEDRDQEIKELIGPKGTEYTTEQRNKLKDIINAIIDYRAMAQYALQETYDTLSTDQRDEFIDLFSTIVRDHSLNNLDIYRADVRYQEINRVKDTAVVKTLAQLEKVRTPVTYKMMYEQENQQWVVTDMIIDDVSTAGSYRRQFQSIIRKKGYDSLLKTLRKKVQ</sequence>
<dbReference type="Proteomes" id="UP000324595">
    <property type="component" value="Unassembled WGS sequence"/>
</dbReference>
<dbReference type="Gene3D" id="3.10.450.710">
    <property type="entry name" value="Tgt2/MlaC"/>
    <property type="match status" value="1"/>
</dbReference>
<dbReference type="PANTHER" id="PTHR36573">
    <property type="entry name" value="INTERMEMBRANE PHOSPHOLIPID TRANSPORT SYSTEM BINDING PROTEIN MLAC"/>
    <property type="match status" value="1"/>
</dbReference>
<evidence type="ECO:0000256" key="1">
    <source>
        <dbReference type="SAM" id="SignalP"/>
    </source>
</evidence>
<gene>
    <name evidence="2" type="ORF">LX73_0314</name>
</gene>
<accession>A0A5D3YPQ0</accession>